<feature type="transmembrane region" description="Helical" evidence="7">
    <location>
        <begin position="343"/>
        <end position="365"/>
    </location>
</feature>
<dbReference type="InterPro" id="IPR020846">
    <property type="entry name" value="MFS_dom"/>
</dbReference>
<dbReference type="InterPro" id="IPR011701">
    <property type="entry name" value="MFS"/>
</dbReference>
<sequence>MKGWKNPMLLVLGIGISNIGNWIYFVAINLLVLKLTGSAAAIAGLFIIRPLAILLTNTWAGSVIDRVNKRRLMIFIDVLRGILIAIIPLFTSLVPIYIIMFLTNIAGAFFGPTSETYITKLIPPEKRKRFNSIFSFATSGAMLVGPSVSGLLIMYGSISTSIYINAVTFFLCAIAIFFLPDVDERLTNEQYRDRITMKMIAADWKAVINFGKTAAGFMVVFLIFQFITLISFALDSQEVTFIQQVVGLSEKNYGLLVSLTGAGYVVGSFAVAALANRLSIKMLLGLGSFLSVTGYLMFYLASPDTVPLAVIGFIIIGFFSPFSFTGYTTFFQNNVPVDLMGRFSSAFAFFQAMVQIVLTLLLGYLAELVKLQTVTVAFSALGLLLAVALTSIIFLQSKKDLFILETENNLTEEG</sequence>
<dbReference type="RefSeq" id="WP_156972653.1">
    <property type="nucleotide sequence ID" value="NZ_BASE01000044.1"/>
</dbReference>
<evidence type="ECO:0000256" key="7">
    <source>
        <dbReference type="SAM" id="Phobius"/>
    </source>
</evidence>
<protein>
    <submittedName>
        <fullName evidence="9">Permease, putative</fullName>
    </submittedName>
</protein>
<name>A0A0A8X4K8_MESS1</name>
<feature type="transmembrane region" description="Helical" evidence="7">
    <location>
        <begin position="308"/>
        <end position="331"/>
    </location>
</feature>
<dbReference type="CDD" id="cd06173">
    <property type="entry name" value="MFS_MefA_like"/>
    <property type="match status" value="1"/>
</dbReference>
<dbReference type="InterPro" id="IPR022324">
    <property type="entry name" value="Bacilysin_exporter_BacE_put"/>
</dbReference>
<dbReference type="AlphaFoldDB" id="A0A0A8X4K8"/>
<keyword evidence="4 7" id="KW-0812">Transmembrane</keyword>
<feature type="transmembrane region" description="Helical" evidence="7">
    <location>
        <begin position="39"/>
        <end position="60"/>
    </location>
</feature>
<dbReference type="Gene3D" id="1.20.1250.20">
    <property type="entry name" value="MFS general substrate transporter like domains"/>
    <property type="match status" value="1"/>
</dbReference>
<comment type="subcellular location">
    <subcellularLocation>
        <location evidence="1">Cell membrane</location>
        <topology evidence="1">Multi-pass membrane protein</topology>
    </subcellularLocation>
</comment>
<dbReference type="Pfam" id="PF07690">
    <property type="entry name" value="MFS_1"/>
    <property type="match status" value="1"/>
</dbReference>
<dbReference type="SUPFAM" id="SSF103473">
    <property type="entry name" value="MFS general substrate transporter"/>
    <property type="match status" value="1"/>
</dbReference>
<evidence type="ECO:0000313" key="9">
    <source>
        <dbReference type="EMBL" id="GAM13947.1"/>
    </source>
</evidence>
<feature type="transmembrane region" description="Helical" evidence="7">
    <location>
        <begin position="214"/>
        <end position="233"/>
    </location>
</feature>
<comment type="caution">
    <text evidence="9">The sequence shown here is derived from an EMBL/GenBank/DDBJ whole genome shotgun (WGS) entry which is preliminary data.</text>
</comment>
<keyword evidence="6 7" id="KW-0472">Membrane</keyword>
<evidence type="ECO:0000313" key="10">
    <source>
        <dbReference type="Proteomes" id="UP000031014"/>
    </source>
</evidence>
<feature type="transmembrane region" description="Helical" evidence="7">
    <location>
        <begin position="9"/>
        <end position="33"/>
    </location>
</feature>
<gene>
    <name evidence="9" type="ORF">SAMD00020551_2094</name>
</gene>
<evidence type="ECO:0000256" key="6">
    <source>
        <dbReference type="ARBA" id="ARBA00023136"/>
    </source>
</evidence>
<evidence type="ECO:0000256" key="4">
    <source>
        <dbReference type="ARBA" id="ARBA00022692"/>
    </source>
</evidence>
<dbReference type="EMBL" id="BASE01000044">
    <property type="protein sequence ID" value="GAM13947.1"/>
    <property type="molecule type" value="Genomic_DNA"/>
</dbReference>
<dbReference type="Proteomes" id="UP000031014">
    <property type="component" value="Unassembled WGS sequence"/>
</dbReference>
<proteinExistence type="predicted"/>
<keyword evidence="5 7" id="KW-1133">Transmembrane helix</keyword>
<keyword evidence="3" id="KW-1003">Cell membrane</keyword>
<dbReference type="PANTHER" id="PTHR23513">
    <property type="entry name" value="INTEGRAL MEMBRANE EFFLUX PROTEIN-RELATED"/>
    <property type="match status" value="1"/>
</dbReference>
<keyword evidence="10" id="KW-1185">Reference proteome</keyword>
<dbReference type="STRING" id="1321606.SAMD00020551_2094"/>
<dbReference type="GO" id="GO:0022857">
    <property type="term" value="F:transmembrane transporter activity"/>
    <property type="evidence" value="ECO:0007669"/>
    <property type="project" value="InterPro"/>
</dbReference>
<keyword evidence="2" id="KW-0813">Transport</keyword>
<dbReference type="PRINTS" id="PR01988">
    <property type="entry name" value="EXPORTERBACE"/>
</dbReference>
<evidence type="ECO:0000256" key="5">
    <source>
        <dbReference type="ARBA" id="ARBA00022989"/>
    </source>
</evidence>
<reference evidence="9 10" key="1">
    <citation type="submission" date="2013-06" db="EMBL/GenBank/DDBJ databases">
        <title>Whole genome shotgun sequence of Bacillus selenatarsenatis SF-1.</title>
        <authorList>
            <person name="Kuroda M."/>
            <person name="Sei K."/>
            <person name="Yamashita M."/>
            <person name="Ike M."/>
        </authorList>
    </citation>
    <scope>NUCLEOTIDE SEQUENCE [LARGE SCALE GENOMIC DNA]</scope>
    <source>
        <strain evidence="9 10">SF-1</strain>
    </source>
</reference>
<dbReference type="InterPro" id="IPR036259">
    <property type="entry name" value="MFS_trans_sf"/>
</dbReference>
<evidence type="ECO:0000256" key="3">
    <source>
        <dbReference type="ARBA" id="ARBA00022475"/>
    </source>
</evidence>
<accession>A0A0A8X4K8</accession>
<feature type="transmembrane region" description="Helical" evidence="7">
    <location>
        <begin position="133"/>
        <end position="156"/>
    </location>
</feature>
<feature type="transmembrane region" description="Helical" evidence="7">
    <location>
        <begin position="282"/>
        <end position="302"/>
    </location>
</feature>
<evidence type="ECO:0000259" key="8">
    <source>
        <dbReference type="PROSITE" id="PS50850"/>
    </source>
</evidence>
<evidence type="ECO:0000256" key="2">
    <source>
        <dbReference type="ARBA" id="ARBA00022448"/>
    </source>
</evidence>
<evidence type="ECO:0000256" key="1">
    <source>
        <dbReference type="ARBA" id="ARBA00004651"/>
    </source>
</evidence>
<dbReference type="PANTHER" id="PTHR23513:SF6">
    <property type="entry name" value="MAJOR FACILITATOR SUPERFAMILY ASSOCIATED DOMAIN-CONTAINING PROTEIN"/>
    <property type="match status" value="1"/>
</dbReference>
<dbReference type="GO" id="GO:0005886">
    <property type="term" value="C:plasma membrane"/>
    <property type="evidence" value="ECO:0007669"/>
    <property type="project" value="UniProtKB-SubCell"/>
</dbReference>
<dbReference type="OrthoDB" id="2156306at2"/>
<organism evidence="9 10">
    <name type="scientific">Mesobacillus selenatarsenatis (strain DSM 18680 / JCM 14380 / FERM P-15431 / SF-1)</name>
    <dbReference type="NCBI Taxonomy" id="1321606"/>
    <lineage>
        <taxon>Bacteria</taxon>
        <taxon>Bacillati</taxon>
        <taxon>Bacillota</taxon>
        <taxon>Bacilli</taxon>
        <taxon>Bacillales</taxon>
        <taxon>Bacillaceae</taxon>
        <taxon>Mesobacillus</taxon>
    </lineage>
</organism>
<feature type="domain" description="Major facilitator superfamily (MFS) profile" evidence="8">
    <location>
        <begin position="6"/>
        <end position="400"/>
    </location>
</feature>
<dbReference type="PROSITE" id="PS50850">
    <property type="entry name" value="MFS"/>
    <property type="match status" value="1"/>
</dbReference>
<feature type="transmembrane region" description="Helical" evidence="7">
    <location>
        <begin position="371"/>
        <end position="395"/>
    </location>
</feature>
<feature type="transmembrane region" description="Helical" evidence="7">
    <location>
        <begin position="162"/>
        <end position="182"/>
    </location>
</feature>
<feature type="transmembrane region" description="Helical" evidence="7">
    <location>
        <begin position="253"/>
        <end position="275"/>
    </location>
</feature>